<dbReference type="OrthoDB" id="2143914at2759"/>
<evidence type="ECO:0000313" key="4">
    <source>
        <dbReference type="Proteomes" id="UP000018208"/>
    </source>
</evidence>
<dbReference type="InterPro" id="IPR009057">
    <property type="entry name" value="Homeodomain-like_sf"/>
</dbReference>
<dbReference type="PANTHER" id="PTHR45614">
    <property type="entry name" value="MYB PROTEIN-RELATED"/>
    <property type="match status" value="1"/>
</dbReference>
<dbReference type="PROSITE" id="PS50090">
    <property type="entry name" value="MYB_LIKE"/>
    <property type="match status" value="2"/>
</dbReference>
<dbReference type="CDD" id="cd00167">
    <property type="entry name" value="SANT"/>
    <property type="match status" value="1"/>
</dbReference>
<dbReference type="AlphaFoldDB" id="V6M0D7"/>
<gene>
    <name evidence="2" type="ORF">SS50377_10104</name>
    <name evidence="3" type="ORF">SS50377_20657</name>
</gene>
<dbReference type="GO" id="GO:0005634">
    <property type="term" value="C:nucleus"/>
    <property type="evidence" value="ECO:0007669"/>
    <property type="project" value="TreeGrafter"/>
</dbReference>
<dbReference type="InterPro" id="IPR001005">
    <property type="entry name" value="SANT/Myb"/>
</dbReference>
<protein>
    <submittedName>
        <fullName evidence="2">Myb-like DNA-binding domain-containing protein</fullName>
    </submittedName>
</protein>
<dbReference type="Gene3D" id="1.10.10.60">
    <property type="entry name" value="Homeodomain-like"/>
    <property type="match status" value="2"/>
</dbReference>
<dbReference type="Proteomes" id="UP000018208">
    <property type="component" value="Unassembled WGS sequence"/>
</dbReference>
<dbReference type="EMBL" id="AUWU02000001">
    <property type="protein sequence ID" value="KAH0577306.1"/>
    <property type="molecule type" value="Genomic_DNA"/>
</dbReference>
<reference evidence="2 3" key="1">
    <citation type="journal article" date="2014" name="PLoS Genet.">
        <title>The Genome of Spironucleus salmonicida Highlights a Fish Pathogen Adapted to Fluctuating Environments.</title>
        <authorList>
            <person name="Xu F."/>
            <person name="Jerlstrom-Hultqvist J."/>
            <person name="Einarsson E."/>
            <person name="Astvaldsson A."/>
            <person name="Svard S.G."/>
            <person name="Andersson J.O."/>
        </authorList>
    </citation>
    <scope>NUCLEOTIDE SEQUENCE</scope>
    <source>
        <strain evidence="3">ATCC 50377</strain>
    </source>
</reference>
<feature type="domain" description="Myb-like" evidence="1">
    <location>
        <begin position="1"/>
        <end position="54"/>
    </location>
</feature>
<keyword evidence="2" id="KW-0238">DNA-binding</keyword>
<dbReference type="InterPro" id="IPR050560">
    <property type="entry name" value="MYB_TF"/>
</dbReference>
<accession>V6M0D7</accession>
<dbReference type="PANTHER" id="PTHR45614:SF25">
    <property type="entry name" value="MYB PROTEIN"/>
    <property type="match status" value="1"/>
</dbReference>
<dbReference type="SUPFAM" id="SSF46689">
    <property type="entry name" value="Homeodomain-like"/>
    <property type="match status" value="1"/>
</dbReference>
<dbReference type="SMART" id="SM00717">
    <property type="entry name" value="SANT"/>
    <property type="match status" value="2"/>
</dbReference>
<name>V6M0D7_9EUKA</name>
<sequence length="119" mass="13956">MRRARWSQFEVQRLQELVQQQAQLSPFNIDWLTVARAIASKSPAQCRVRYHNKTKFEKDAPGGARCEWKQGDGLIVIQMAQETAKNWQLIARTLNRTASQVKNHYYFMMRGVNKMVRSE</sequence>
<evidence type="ECO:0000313" key="2">
    <source>
        <dbReference type="EMBL" id="EST49506.1"/>
    </source>
</evidence>
<evidence type="ECO:0000313" key="3">
    <source>
        <dbReference type="EMBL" id="KAH0577306.1"/>
    </source>
</evidence>
<evidence type="ECO:0000259" key="1">
    <source>
        <dbReference type="PROSITE" id="PS50090"/>
    </source>
</evidence>
<keyword evidence="4" id="KW-1185">Reference proteome</keyword>
<dbReference type="GO" id="GO:0000978">
    <property type="term" value="F:RNA polymerase II cis-regulatory region sequence-specific DNA binding"/>
    <property type="evidence" value="ECO:0007669"/>
    <property type="project" value="TreeGrafter"/>
</dbReference>
<feature type="domain" description="Myb-like" evidence="1">
    <location>
        <begin position="60"/>
        <end position="109"/>
    </location>
</feature>
<dbReference type="EMBL" id="KI545949">
    <property type="protein sequence ID" value="EST49506.1"/>
    <property type="molecule type" value="Genomic_DNA"/>
</dbReference>
<reference evidence="3" key="2">
    <citation type="submission" date="2020-12" db="EMBL/GenBank/DDBJ databases">
        <title>New Spironucleus salmonicida genome in near-complete chromosomes.</title>
        <authorList>
            <person name="Xu F."/>
            <person name="Kurt Z."/>
            <person name="Jimenez-Gonzalez A."/>
            <person name="Astvaldsson A."/>
            <person name="Andersson J.O."/>
            <person name="Svard S.G."/>
        </authorList>
    </citation>
    <scope>NUCLEOTIDE SEQUENCE</scope>
    <source>
        <strain evidence="3">ATCC 50377</strain>
    </source>
</reference>
<dbReference type="VEuPathDB" id="GiardiaDB:SS50377_20657"/>
<organism evidence="2">
    <name type="scientific">Spironucleus salmonicida</name>
    <dbReference type="NCBI Taxonomy" id="348837"/>
    <lineage>
        <taxon>Eukaryota</taxon>
        <taxon>Metamonada</taxon>
        <taxon>Diplomonadida</taxon>
        <taxon>Hexamitidae</taxon>
        <taxon>Hexamitinae</taxon>
        <taxon>Spironucleus</taxon>
    </lineage>
</organism>
<dbReference type="Pfam" id="PF13921">
    <property type="entry name" value="Myb_DNA-bind_6"/>
    <property type="match status" value="1"/>
</dbReference>
<dbReference type="GO" id="GO:0000981">
    <property type="term" value="F:DNA-binding transcription factor activity, RNA polymerase II-specific"/>
    <property type="evidence" value="ECO:0007669"/>
    <property type="project" value="TreeGrafter"/>
</dbReference>
<proteinExistence type="predicted"/>